<evidence type="ECO:0000313" key="3">
    <source>
        <dbReference type="Proteomes" id="UP000028868"/>
    </source>
</evidence>
<dbReference type="Proteomes" id="UP000028868">
    <property type="component" value="Unassembled WGS sequence"/>
</dbReference>
<accession>A0A024P3B9</accession>
<evidence type="ECO:0000256" key="1">
    <source>
        <dbReference type="SAM" id="MobiDB-lite"/>
    </source>
</evidence>
<sequence length="98" mass="11411">MAVSEAEDFLYHLKKYMEYTTEMRASYEHLSDNHKKTVVDSSPTKQGPKPYQDMPTLGTMSFLISFETKNKKHPLKTADVFYFPSLMDKETFKECDGQ</sequence>
<dbReference type="RefSeq" id="WP_035505703.1">
    <property type="nucleotide sequence ID" value="NZ_CCDH010000002.1"/>
</dbReference>
<comment type="caution">
    <text evidence="2">The sequence shown here is derived from an EMBL/GenBank/DDBJ whole genome shotgun (WGS) entry which is preliminary data.</text>
</comment>
<organism evidence="2 3">
    <name type="scientific">Halobacillus karajensis</name>
    <dbReference type="NCBI Taxonomy" id="195088"/>
    <lineage>
        <taxon>Bacteria</taxon>
        <taxon>Bacillati</taxon>
        <taxon>Bacillota</taxon>
        <taxon>Bacilli</taxon>
        <taxon>Bacillales</taxon>
        <taxon>Bacillaceae</taxon>
        <taxon>Halobacillus</taxon>
    </lineage>
</organism>
<keyword evidence="3" id="KW-1185">Reference proteome</keyword>
<reference evidence="3" key="1">
    <citation type="submission" date="2014-03" db="EMBL/GenBank/DDBJ databases">
        <authorList>
            <person name="Urmite Genomes U."/>
        </authorList>
    </citation>
    <scope>NUCLEOTIDE SEQUENCE [LARGE SCALE GENOMIC DNA]</scope>
    <source>
        <strain evidence="3">HD-03</strain>
    </source>
</reference>
<feature type="region of interest" description="Disordered" evidence="1">
    <location>
        <begin position="30"/>
        <end position="54"/>
    </location>
</feature>
<proteinExistence type="predicted"/>
<name>A0A024P3B9_9BACI</name>
<dbReference type="AlphaFoldDB" id="A0A024P3B9"/>
<protein>
    <submittedName>
        <fullName evidence="2">Uncharacterized protein</fullName>
    </submittedName>
</protein>
<reference evidence="2 3" key="2">
    <citation type="submission" date="2014-05" db="EMBL/GenBank/DDBJ databases">
        <title>Draft genome sequence of Halobacillus karajensis HK-03.</title>
        <authorList>
            <person name="Khelaifia S."/>
            <person name="Croce O."/>
            <person name="Lagier J.C."/>
            <person name="Raoult D."/>
        </authorList>
    </citation>
    <scope>NUCLEOTIDE SEQUENCE [LARGE SCALE GENOMIC DNA]</scope>
    <source>
        <strain evidence="2 3">HD-03</strain>
    </source>
</reference>
<gene>
    <name evidence="2" type="ORF">BN983_00604</name>
</gene>
<evidence type="ECO:0000313" key="2">
    <source>
        <dbReference type="EMBL" id="CDQ22396.1"/>
    </source>
</evidence>
<dbReference type="EMBL" id="CCDI010000001">
    <property type="protein sequence ID" value="CDQ22396.1"/>
    <property type="molecule type" value="Genomic_DNA"/>
</dbReference>